<organism evidence="1 2">
    <name type="scientific">Romanomermis culicivorax</name>
    <name type="common">Nematode worm</name>
    <dbReference type="NCBI Taxonomy" id="13658"/>
    <lineage>
        <taxon>Eukaryota</taxon>
        <taxon>Metazoa</taxon>
        <taxon>Ecdysozoa</taxon>
        <taxon>Nematoda</taxon>
        <taxon>Enoplea</taxon>
        <taxon>Dorylaimia</taxon>
        <taxon>Mermithida</taxon>
        <taxon>Mermithoidea</taxon>
        <taxon>Mermithidae</taxon>
        <taxon>Romanomermis</taxon>
    </lineage>
</organism>
<evidence type="ECO:0000313" key="1">
    <source>
        <dbReference type="Proteomes" id="UP000887565"/>
    </source>
</evidence>
<sequence>MFIDFFVDHLMLHGQFIKVSAPLIELHVEENLPSCSTKIKRDFSKQCAITDEKTADVFDNFQQGKVSSEKVRTFVRGQSPQKVKKLFNFLNGNQMKLAGHVIGLYATDLVQIMEKMKVLQTLTTLAKYSNHLTLGVIYKNMAVDLYNGNYAGVAFSTGFLATSYGVPKAVDTLSKSVTLMSGNSQLSRLFRTSRPFLRRFASAFNLYTFYSSLKSYLGNKNAISTVSLAESSTFLFVDAIAIGLEFAGPGVALSIFEPAGALIAGFVFVAAESYLIHEKLKTYDELLHLGFGDKFLNGLYTFFTGDVEPILRDMANEKMMNNEMARLASEFMSQNSL</sequence>
<protein>
    <submittedName>
        <fullName evidence="2">Uncharacterized protein</fullName>
    </submittedName>
</protein>
<proteinExistence type="predicted"/>
<name>A0A915ITI0_ROMCU</name>
<keyword evidence="1" id="KW-1185">Reference proteome</keyword>
<reference evidence="2" key="1">
    <citation type="submission" date="2022-11" db="UniProtKB">
        <authorList>
            <consortium name="WormBaseParasite"/>
        </authorList>
    </citation>
    <scope>IDENTIFICATION</scope>
</reference>
<dbReference type="AlphaFoldDB" id="A0A915ITI0"/>
<evidence type="ECO:0000313" key="2">
    <source>
        <dbReference type="WBParaSite" id="nRc.2.0.1.t17165-RA"/>
    </source>
</evidence>
<accession>A0A915ITI0</accession>
<dbReference type="WBParaSite" id="nRc.2.0.1.t17165-RA">
    <property type="protein sequence ID" value="nRc.2.0.1.t17165-RA"/>
    <property type="gene ID" value="nRc.2.0.1.g17165"/>
</dbReference>
<dbReference type="Proteomes" id="UP000887565">
    <property type="component" value="Unplaced"/>
</dbReference>